<dbReference type="PANTHER" id="PTHR37850:SF3">
    <property type="entry name" value="BLR7815 PROTEIN"/>
    <property type="match status" value="1"/>
</dbReference>
<dbReference type="EMBL" id="CP039690">
    <property type="protein sequence ID" value="QCI64170.1"/>
    <property type="molecule type" value="Genomic_DNA"/>
</dbReference>
<proteinExistence type="predicted"/>
<reference evidence="2 3" key="1">
    <citation type="submission" date="2019-04" db="EMBL/GenBank/DDBJ databases">
        <title>Phreatobacter aquaticus sp. nov.</title>
        <authorList>
            <person name="Choi A."/>
        </authorList>
    </citation>
    <scope>NUCLEOTIDE SEQUENCE [LARGE SCALE GENOMIC DNA]</scope>
    <source>
        <strain evidence="2 3">KCTC 52518</strain>
    </source>
</reference>
<dbReference type="InterPro" id="IPR048423">
    <property type="entry name" value="DRL_cat"/>
</dbReference>
<dbReference type="InterPro" id="IPR036291">
    <property type="entry name" value="NAD(P)-bd_dom_sf"/>
</dbReference>
<dbReference type="SMART" id="SM00858">
    <property type="entry name" value="SAF"/>
    <property type="match status" value="1"/>
</dbReference>
<sequence length="461" mass="49118">MNFHSHYSGIRTPVETCIIGTGGFGQSFIAQGQHVGLMGARIAVDRDGETAAKALQLSGVAAERIRVCRDARAAASAWADGLFVAAGSLETVIDLPFQVLVEATGHPEAAARHALLAIEAGRHVALVTKETDSVCGPGLALIARDRGLVVTPVDGDQPSLLIGLISWAEVLGLEIVAAGKSSEYDFVFDRARGTLTSNEVSRPLPELIGAWDIGARDPREVSAARERLIGERFRLRAVPDLCELTLVANATGFDPDRADFHAPVARIPEVAGLFAERHQGGLLGGARRLDVFHHLRAPDEASFAGGVFIVVRCQDRISWDMLARKGHTVSASGDTAMLYLPRHILGLEAATSILDAAGLGRSGHGDDYRPRIDLVAVAERDLAAGTVLTASGHHHTIDGVGAEMRPAASLAADRPAPFYLVADRPLARAVRAGEPIRLEDIVVDDRSTLFGLRLRQDQLFA</sequence>
<keyword evidence="2" id="KW-0282">Flagellum</keyword>
<dbReference type="Pfam" id="PF08666">
    <property type="entry name" value="SAF"/>
    <property type="match status" value="1"/>
</dbReference>
<keyword evidence="2" id="KW-0966">Cell projection</keyword>
<organism evidence="2 3">
    <name type="scientific">Phreatobacter stygius</name>
    <dbReference type="NCBI Taxonomy" id="1940610"/>
    <lineage>
        <taxon>Bacteria</taxon>
        <taxon>Pseudomonadati</taxon>
        <taxon>Pseudomonadota</taxon>
        <taxon>Alphaproteobacteria</taxon>
        <taxon>Hyphomicrobiales</taxon>
        <taxon>Phreatobacteraceae</taxon>
        <taxon>Phreatobacter</taxon>
    </lineage>
</organism>
<dbReference type="Proteomes" id="UP000298781">
    <property type="component" value="Chromosome"/>
</dbReference>
<dbReference type="RefSeq" id="WP_136959626.1">
    <property type="nucleotide sequence ID" value="NZ_CP039690.1"/>
</dbReference>
<dbReference type="PANTHER" id="PTHR37850">
    <property type="entry name" value="STRU PROTEIN"/>
    <property type="match status" value="1"/>
</dbReference>
<protein>
    <submittedName>
        <fullName evidence="2">Flagellar biosynthesis protein FlgA</fullName>
    </submittedName>
</protein>
<dbReference type="Pfam" id="PF21135">
    <property type="entry name" value="DRL_cat"/>
    <property type="match status" value="1"/>
</dbReference>
<gene>
    <name evidence="2" type="ORF">E8M01_07880</name>
</gene>
<evidence type="ECO:0000313" key="2">
    <source>
        <dbReference type="EMBL" id="QCI64170.1"/>
    </source>
</evidence>
<dbReference type="SUPFAM" id="SSF51735">
    <property type="entry name" value="NAD(P)-binding Rossmann-fold domains"/>
    <property type="match status" value="1"/>
</dbReference>
<dbReference type="InterPro" id="IPR013974">
    <property type="entry name" value="SAF"/>
</dbReference>
<feature type="domain" description="SAF" evidence="1">
    <location>
        <begin position="373"/>
        <end position="442"/>
    </location>
</feature>
<accession>A0A4D7B283</accession>
<keyword evidence="2" id="KW-0969">Cilium</keyword>
<dbReference type="KEGG" id="pstg:E8M01_07880"/>
<dbReference type="Gene3D" id="3.40.50.720">
    <property type="entry name" value="NAD(P)-binding Rossmann-like Domain"/>
    <property type="match status" value="1"/>
</dbReference>
<evidence type="ECO:0000313" key="3">
    <source>
        <dbReference type="Proteomes" id="UP000298781"/>
    </source>
</evidence>
<name>A0A4D7B283_9HYPH</name>
<keyword evidence="3" id="KW-1185">Reference proteome</keyword>
<dbReference type="OrthoDB" id="9777844at2"/>
<evidence type="ECO:0000259" key="1">
    <source>
        <dbReference type="SMART" id="SM00858"/>
    </source>
</evidence>
<dbReference type="AlphaFoldDB" id="A0A4D7B283"/>